<evidence type="ECO:0000256" key="10">
    <source>
        <dbReference type="SAM" id="SignalP"/>
    </source>
</evidence>
<keyword evidence="4" id="KW-0430">Lectin</keyword>
<reference evidence="12" key="1">
    <citation type="journal article" date="2019" name="Int. J. Syst. Evol. Microbiol.">
        <title>The Global Catalogue of Microorganisms (GCM) 10K type strain sequencing project: providing services to taxonomists for standard genome sequencing and annotation.</title>
        <authorList>
            <consortium name="The Broad Institute Genomics Platform"/>
            <consortium name="The Broad Institute Genome Sequencing Center for Infectious Disease"/>
            <person name="Wu L."/>
            <person name="Ma J."/>
        </authorList>
    </citation>
    <scope>NUCLEOTIDE SEQUENCE [LARGE SCALE GENOMIC DNA]</scope>
    <source>
        <strain evidence="12">CCM 7950</strain>
    </source>
</reference>
<organism evidence="11 12">
    <name type="scientific">Pasteurella oralis</name>
    <dbReference type="NCBI Taxonomy" id="1071947"/>
    <lineage>
        <taxon>Bacteria</taxon>
        <taxon>Pseudomonadati</taxon>
        <taxon>Pseudomonadota</taxon>
        <taxon>Gammaproteobacteria</taxon>
        <taxon>Pasteurellales</taxon>
        <taxon>Pasteurellaceae</taxon>
        <taxon>Pasteurella</taxon>
    </lineage>
</organism>
<evidence type="ECO:0000256" key="9">
    <source>
        <dbReference type="ARBA" id="ARBA00023288"/>
    </source>
</evidence>
<keyword evidence="2" id="KW-0800">Toxin</keyword>
<keyword evidence="9" id="KW-0449">Lipoprotein</keyword>
<feature type="chain" id="PRO_5046047468" evidence="10">
    <location>
        <begin position="21"/>
        <end position="180"/>
    </location>
</feature>
<dbReference type="RefSeq" id="WP_379099788.1">
    <property type="nucleotide sequence ID" value="NZ_JBHUFP010000027.1"/>
</dbReference>
<accession>A0ABW4NWG6</accession>
<evidence type="ECO:0000256" key="5">
    <source>
        <dbReference type="ARBA" id="ARBA00023026"/>
    </source>
</evidence>
<keyword evidence="7" id="KW-0564">Palmitate</keyword>
<dbReference type="InterPro" id="IPR035992">
    <property type="entry name" value="Ricin_B-like_lectins"/>
</dbReference>
<evidence type="ECO:0000256" key="7">
    <source>
        <dbReference type="ARBA" id="ARBA00023139"/>
    </source>
</evidence>
<evidence type="ECO:0000313" key="11">
    <source>
        <dbReference type="EMBL" id="MFD1806962.1"/>
    </source>
</evidence>
<evidence type="ECO:0000256" key="2">
    <source>
        <dbReference type="ARBA" id="ARBA00022656"/>
    </source>
</evidence>
<evidence type="ECO:0000313" key="12">
    <source>
        <dbReference type="Proteomes" id="UP001597420"/>
    </source>
</evidence>
<evidence type="ECO:0000256" key="4">
    <source>
        <dbReference type="ARBA" id="ARBA00022734"/>
    </source>
</evidence>
<evidence type="ECO:0000256" key="8">
    <source>
        <dbReference type="ARBA" id="ARBA00023237"/>
    </source>
</evidence>
<sequence>MNKYLLSFLLNLILALPSYAELNPDPTTYPDVELSPPPRVSLRSLFTGEPIRNDHYGTHSPLNKHWELVEYKGPEYEENRDGGTLIQFKVVGASKCFAFQGVSNCTDTNHTVFSLIPTDTGSFIIKDVLLGFCLTSHGFNDLNLEPCGHTVSGKTFSLAYQWGILPPFGPSKILVPPAKK</sequence>
<dbReference type="Pfam" id="PF03498">
    <property type="entry name" value="CDtoxinA"/>
    <property type="match status" value="1"/>
</dbReference>
<keyword evidence="12" id="KW-1185">Reference proteome</keyword>
<evidence type="ECO:0000256" key="1">
    <source>
        <dbReference type="ARBA" id="ARBA00004459"/>
    </source>
</evidence>
<protein>
    <submittedName>
        <fullName evidence="11">Cytolethal distending toxin subunit A</fullName>
    </submittedName>
</protein>
<gene>
    <name evidence="11" type="ORF">ACFSAV_11385</name>
</gene>
<keyword evidence="5" id="KW-0843">Virulence</keyword>
<evidence type="ECO:0000256" key="3">
    <source>
        <dbReference type="ARBA" id="ARBA00022729"/>
    </source>
</evidence>
<dbReference type="EMBL" id="JBHUFP010000027">
    <property type="protein sequence ID" value="MFD1806962.1"/>
    <property type="molecule type" value="Genomic_DNA"/>
</dbReference>
<proteinExistence type="predicted"/>
<dbReference type="Gene3D" id="2.80.10.50">
    <property type="match status" value="1"/>
</dbReference>
<comment type="subcellular location">
    <subcellularLocation>
        <location evidence="1">Cell outer membrane</location>
        <topology evidence="1">Lipid-anchor</topology>
    </subcellularLocation>
</comment>
<dbReference type="Proteomes" id="UP001597420">
    <property type="component" value="Unassembled WGS sequence"/>
</dbReference>
<feature type="signal peptide" evidence="10">
    <location>
        <begin position="1"/>
        <end position="20"/>
    </location>
</feature>
<evidence type="ECO:0000256" key="6">
    <source>
        <dbReference type="ARBA" id="ARBA00023136"/>
    </source>
</evidence>
<keyword evidence="8" id="KW-0998">Cell outer membrane</keyword>
<keyword evidence="6" id="KW-0472">Membrane</keyword>
<dbReference type="CDD" id="cd23387">
    <property type="entry name" value="beta-trefoil_Ricin_CdtAC"/>
    <property type="match status" value="1"/>
</dbReference>
<keyword evidence="3 10" id="KW-0732">Signal</keyword>
<comment type="caution">
    <text evidence="11">The sequence shown here is derived from an EMBL/GenBank/DDBJ whole genome shotgun (WGS) entry which is preliminary data.</text>
</comment>
<dbReference type="InterPro" id="IPR003558">
    <property type="entry name" value="CDtoxinA/C"/>
</dbReference>
<name>A0ABW4NWG6_9PAST</name>
<dbReference type="SUPFAM" id="SSF50370">
    <property type="entry name" value="Ricin B-like lectins"/>
    <property type="match status" value="1"/>
</dbReference>